<evidence type="ECO:0000256" key="1">
    <source>
        <dbReference type="SAM" id="MobiDB-lite"/>
    </source>
</evidence>
<comment type="caution">
    <text evidence="2">The sequence shown here is derived from an EMBL/GenBank/DDBJ whole genome shotgun (WGS) entry which is preliminary data.</text>
</comment>
<keyword evidence="3" id="KW-1185">Reference proteome</keyword>
<evidence type="ECO:0000313" key="3">
    <source>
        <dbReference type="Proteomes" id="UP001163846"/>
    </source>
</evidence>
<name>A0AA38P6L8_9AGAR</name>
<sequence>MLLTLQRFQKNVLGARITTAVHRWSNVAPGRRIANTAAAVTVQRSTVDLTRTAVNKGSNLTKEVVGGKGHGIHSRSNDERNDQGRNTSGHRPFLSSVERFIASRPSNSQLDSFIHRRLSSPQYLRRYRDNASRAALLEQLVQLLIAKRCYVQAASVYNRLRNGEGYIPASRKNGGEGLKTETMMLGIALAVSEKDSTAPATEIDDILSTFATLFRHTSSDRLLLDLVKSLSDLGAGDPLKEHVVWVYIRCREESSSSGYAIPQSIVSLLAGILTRQGKVQEALEFVERCEDSKGPDSQDVHAIARSHPYNTILASLSPFPAHEGTDIIDLVLSIMSSRGIPTDKSLINILMRDQADRANGYRQASVPSPSTQHEQHDMSSTPSTIDDASEIDQIWDYISGHSEHPQIDRETQKKQERKEQLRAFEKVFTLYGTLCRAHAAQVTQDSAVLVNSKQAEAISHSPSFRPDFFTYRTLWDLLVRRPKWCFSSSSPTARASTIAEAPEATNRTRDVIEDEYGFDLTIESDIVDAEPTEEQASCDDDPEASISPVLPPRALFRDMIRYHFSHLTPPSHSSSIPTQTSRQQGRANTLDSKSTAQSQFLLNTALLTFLNRSPSCRGADYAAAMVVLRCFDAGDMSIEPLSASGSVQREADTPLQTTATMTTEESTSPYACHLPPLPVPLRTYRILAMHLLQCVTKDMRLALKQGAGRGSIWARWVLGTGAGDLRQFRRLLSSNILAKYQENLTEIAQENETRKATRVKKPTEKIIERILNISSSRVPNGAHLPSSSPSVTSTASSSLSQNPHLSSQHGFHNSNHHYISPSTTKSAPSMSYVPSYAQIFRLAPLPFWMYYPDRHKSYVKSTHGTQDLLRTRSLSSIPLEMMIKRAWVASRFMNNTDFPESVGGMEEQEMKSEEDIEIRRMKQLLKVFEREVEKAWKEMVPL</sequence>
<feature type="compositionally biased region" description="Polar residues" evidence="1">
    <location>
        <begin position="810"/>
        <end position="824"/>
    </location>
</feature>
<evidence type="ECO:0000313" key="2">
    <source>
        <dbReference type="EMBL" id="KAJ3837249.1"/>
    </source>
</evidence>
<feature type="region of interest" description="Disordered" evidence="1">
    <location>
        <begin position="567"/>
        <end position="592"/>
    </location>
</feature>
<dbReference type="Proteomes" id="UP001163846">
    <property type="component" value="Unassembled WGS sequence"/>
</dbReference>
<protein>
    <submittedName>
        <fullName evidence="2">Uncharacterized protein</fullName>
    </submittedName>
</protein>
<feature type="region of interest" description="Disordered" evidence="1">
    <location>
        <begin position="360"/>
        <end position="385"/>
    </location>
</feature>
<dbReference type="EMBL" id="MU806260">
    <property type="protein sequence ID" value="KAJ3837249.1"/>
    <property type="molecule type" value="Genomic_DNA"/>
</dbReference>
<gene>
    <name evidence="2" type="ORF">F5878DRAFT_710944</name>
</gene>
<dbReference type="AlphaFoldDB" id="A0AA38P6L8"/>
<reference evidence="2" key="1">
    <citation type="submission" date="2022-08" db="EMBL/GenBank/DDBJ databases">
        <authorList>
            <consortium name="DOE Joint Genome Institute"/>
            <person name="Min B."/>
            <person name="Riley R."/>
            <person name="Sierra-Patev S."/>
            <person name="Naranjo-Ortiz M."/>
            <person name="Looney B."/>
            <person name="Konkel Z."/>
            <person name="Slot J.C."/>
            <person name="Sakamoto Y."/>
            <person name="Steenwyk J.L."/>
            <person name="Rokas A."/>
            <person name="Carro J."/>
            <person name="Camarero S."/>
            <person name="Ferreira P."/>
            <person name="Molpeceres G."/>
            <person name="Ruiz-Duenas F.J."/>
            <person name="Serrano A."/>
            <person name="Henrissat B."/>
            <person name="Drula E."/>
            <person name="Hughes K.W."/>
            <person name="Mata J.L."/>
            <person name="Ishikawa N.K."/>
            <person name="Vargas-Isla R."/>
            <person name="Ushijima S."/>
            <person name="Smith C.A."/>
            <person name="Ahrendt S."/>
            <person name="Andreopoulos W."/>
            <person name="He G."/>
            <person name="Labutti K."/>
            <person name="Lipzen A."/>
            <person name="Ng V."/>
            <person name="Sandor L."/>
            <person name="Barry K."/>
            <person name="Martinez A.T."/>
            <person name="Xiao Y."/>
            <person name="Gibbons J.G."/>
            <person name="Terashima K."/>
            <person name="Hibbett D.S."/>
            <person name="Grigoriev I.V."/>
        </authorList>
    </citation>
    <scope>NUCLEOTIDE SEQUENCE</scope>
    <source>
        <strain evidence="2">TFB9207</strain>
    </source>
</reference>
<feature type="compositionally biased region" description="Low complexity" evidence="1">
    <location>
        <begin position="784"/>
        <end position="809"/>
    </location>
</feature>
<proteinExistence type="predicted"/>
<feature type="compositionally biased region" description="Polar residues" evidence="1">
    <location>
        <begin position="568"/>
        <end position="592"/>
    </location>
</feature>
<accession>A0AA38P6L8</accession>
<organism evidence="2 3">
    <name type="scientific">Lentinula raphanica</name>
    <dbReference type="NCBI Taxonomy" id="153919"/>
    <lineage>
        <taxon>Eukaryota</taxon>
        <taxon>Fungi</taxon>
        <taxon>Dikarya</taxon>
        <taxon>Basidiomycota</taxon>
        <taxon>Agaricomycotina</taxon>
        <taxon>Agaricomycetes</taxon>
        <taxon>Agaricomycetidae</taxon>
        <taxon>Agaricales</taxon>
        <taxon>Marasmiineae</taxon>
        <taxon>Omphalotaceae</taxon>
        <taxon>Lentinula</taxon>
    </lineage>
</organism>
<feature type="region of interest" description="Disordered" evidence="1">
    <location>
        <begin position="61"/>
        <end position="91"/>
    </location>
</feature>
<feature type="region of interest" description="Disordered" evidence="1">
    <location>
        <begin position="778"/>
        <end position="824"/>
    </location>
</feature>
<feature type="compositionally biased region" description="Polar residues" evidence="1">
    <location>
        <begin position="365"/>
        <end position="385"/>
    </location>
</feature>